<feature type="compositionally biased region" description="Basic and acidic residues" evidence="1">
    <location>
        <begin position="55"/>
        <end position="79"/>
    </location>
</feature>
<proteinExistence type="predicted"/>
<protein>
    <submittedName>
        <fullName evidence="2">Uncharacterized protein</fullName>
    </submittedName>
</protein>
<dbReference type="EMBL" id="OZ035831">
    <property type="protein sequence ID" value="CAL1615029.1"/>
    <property type="molecule type" value="Genomic_DNA"/>
</dbReference>
<sequence>MADISDGKPSSSDENGHVESSDETLSPTSVIYFNEALSSSSVRFGSPQSLSPTTLRRENDFQIKKPESRIRTDSTEDRLQLSGDPLSSSSSSSSPSAHVTPSAQHHSLSAILVYTHRPVHSLQRSTGSTTQANLAQNHRTRIFFHSSFSVPLSRASLHFNKSCQSQRRRRGAVYDQEEKMMQA</sequence>
<organism evidence="2 3">
    <name type="scientific">Knipowitschia caucasica</name>
    <name type="common">Caucasian dwarf goby</name>
    <name type="synonym">Pomatoschistus caucasicus</name>
    <dbReference type="NCBI Taxonomy" id="637954"/>
    <lineage>
        <taxon>Eukaryota</taxon>
        <taxon>Metazoa</taxon>
        <taxon>Chordata</taxon>
        <taxon>Craniata</taxon>
        <taxon>Vertebrata</taxon>
        <taxon>Euteleostomi</taxon>
        <taxon>Actinopterygii</taxon>
        <taxon>Neopterygii</taxon>
        <taxon>Teleostei</taxon>
        <taxon>Neoteleostei</taxon>
        <taxon>Acanthomorphata</taxon>
        <taxon>Gobiaria</taxon>
        <taxon>Gobiiformes</taxon>
        <taxon>Gobioidei</taxon>
        <taxon>Gobiidae</taxon>
        <taxon>Gobiinae</taxon>
        <taxon>Knipowitschia</taxon>
    </lineage>
</organism>
<evidence type="ECO:0000313" key="2">
    <source>
        <dbReference type="EMBL" id="CAL1615029.1"/>
    </source>
</evidence>
<evidence type="ECO:0000256" key="1">
    <source>
        <dbReference type="SAM" id="MobiDB-lite"/>
    </source>
</evidence>
<gene>
    <name evidence="2" type="ORF">KC01_LOCUS41039</name>
</gene>
<accession>A0AAV2MNK0</accession>
<dbReference type="AlphaFoldDB" id="A0AAV2MNK0"/>
<name>A0AAV2MNK0_KNICA</name>
<feature type="region of interest" description="Disordered" evidence="1">
    <location>
        <begin position="1"/>
        <end position="27"/>
    </location>
</feature>
<feature type="region of interest" description="Disordered" evidence="1">
    <location>
        <begin position="40"/>
        <end position="104"/>
    </location>
</feature>
<feature type="compositionally biased region" description="Low complexity" evidence="1">
    <location>
        <begin position="87"/>
        <end position="96"/>
    </location>
</feature>
<dbReference type="Proteomes" id="UP001497482">
    <property type="component" value="Chromosome 9"/>
</dbReference>
<keyword evidence="3" id="KW-1185">Reference proteome</keyword>
<evidence type="ECO:0000313" key="3">
    <source>
        <dbReference type="Proteomes" id="UP001497482"/>
    </source>
</evidence>
<reference evidence="2 3" key="1">
    <citation type="submission" date="2024-04" db="EMBL/GenBank/DDBJ databases">
        <authorList>
            <person name="Waldvogel A.-M."/>
            <person name="Schoenle A."/>
        </authorList>
    </citation>
    <scope>NUCLEOTIDE SEQUENCE [LARGE SCALE GENOMIC DNA]</scope>
</reference>
<feature type="compositionally biased region" description="Polar residues" evidence="1">
    <location>
        <begin position="40"/>
        <end position="54"/>
    </location>
</feature>